<keyword evidence="9" id="KW-0472">Membrane</keyword>
<keyword evidence="4" id="KW-1134">Transmembrane beta strand</keyword>
<keyword evidence="10" id="KW-0998">Cell outer membrane</keyword>
<protein>
    <submittedName>
        <fullName evidence="13">Porin</fullName>
    </submittedName>
</protein>
<reference evidence="13" key="2">
    <citation type="submission" date="2023-01" db="EMBL/GenBank/DDBJ databases">
        <title>Draft genome sequence of Paraferrimonas sedimenticola strain NBRC 101628.</title>
        <authorList>
            <person name="Sun Q."/>
            <person name="Mori K."/>
        </authorList>
    </citation>
    <scope>NUCLEOTIDE SEQUENCE</scope>
    <source>
        <strain evidence="13">NBRC 101628</strain>
    </source>
</reference>
<evidence type="ECO:0000256" key="4">
    <source>
        <dbReference type="ARBA" id="ARBA00022452"/>
    </source>
</evidence>
<keyword evidence="6 11" id="KW-0732">Signal</keyword>
<feature type="signal peptide" evidence="11">
    <location>
        <begin position="1"/>
        <end position="21"/>
    </location>
</feature>
<keyword evidence="8" id="KW-0626">Porin</keyword>
<dbReference type="EMBL" id="BSNC01000001">
    <property type="protein sequence ID" value="GLP95219.1"/>
    <property type="molecule type" value="Genomic_DNA"/>
</dbReference>
<evidence type="ECO:0000313" key="13">
    <source>
        <dbReference type="EMBL" id="GLP95219.1"/>
    </source>
</evidence>
<dbReference type="GO" id="GO:0015288">
    <property type="term" value="F:porin activity"/>
    <property type="evidence" value="ECO:0007669"/>
    <property type="project" value="UniProtKB-KW"/>
</dbReference>
<organism evidence="13 14">
    <name type="scientific">Paraferrimonas sedimenticola</name>
    <dbReference type="NCBI Taxonomy" id="375674"/>
    <lineage>
        <taxon>Bacteria</taxon>
        <taxon>Pseudomonadati</taxon>
        <taxon>Pseudomonadota</taxon>
        <taxon>Gammaproteobacteria</taxon>
        <taxon>Alteromonadales</taxon>
        <taxon>Ferrimonadaceae</taxon>
        <taxon>Paraferrimonas</taxon>
    </lineage>
</organism>
<evidence type="ECO:0000313" key="14">
    <source>
        <dbReference type="Proteomes" id="UP001161422"/>
    </source>
</evidence>
<evidence type="ECO:0000256" key="8">
    <source>
        <dbReference type="ARBA" id="ARBA00023114"/>
    </source>
</evidence>
<dbReference type="PANTHER" id="PTHR34501">
    <property type="entry name" value="PROTEIN YDDL-RELATED"/>
    <property type="match status" value="1"/>
</dbReference>
<dbReference type="InterPro" id="IPR023614">
    <property type="entry name" value="Porin_dom_sf"/>
</dbReference>
<dbReference type="PRINTS" id="PR00182">
    <property type="entry name" value="ECOLNEIPORIN"/>
</dbReference>
<keyword evidence="7" id="KW-0406">Ion transport</keyword>
<reference evidence="13" key="1">
    <citation type="journal article" date="2014" name="Int. J. Syst. Evol. Microbiol.">
        <title>Complete genome sequence of Corynebacterium casei LMG S-19264T (=DSM 44701T), isolated from a smear-ripened cheese.</title>
        <authorList>
            <consortium name="US DOE Joint Genome Institute (JGI-PGF)"/>
            <person name="Walter F."/>
            <person name="Albersmeier A."/>
            <person name="Kalinowski J."/>
            <person name="Ruckert C."/>
        </authorList>
    </citation>
    <scope>NUCLEOTIDE SEQUENCE</scope>
    <source>
        <strain evidence="13">NBRC 101628</strain>
    </source>
</reference>
<dbReference type="AlphaFoldDB" id="A0AA37RUT4"/>
<evidence type="ECO:0000256" key="10">
    <source>
        <dbReference type="ARBA" id="ARBA00023237"/>
    </source>
</evidence>
<dbReference type="GO" id="GO:0034220">
    <property type="term" value="P:monoatomic ion transmembrane transport"/>
    <property type="evidence" value="ECO:0007669"/>
    <property type="project" value="InterPro"/>
</dbReference>
<proteinExistence type="predicted"/>
<dbReference type="InterPro" id="IPR033900">
    <property type="entry name" value="Gram_neg_porin_domain"/>
</dbReference>
<dbReference type="InterPro" id="IPR050298">
    <property type="entry name" value="Gram-neg_bact_OMP"/>
</dbReference>
<evidence type="ECO:0000256" key="7">
    <source>
        <dbReference type="ARBA" id="ARBA00023065"/>
    </source>
</evidence>
<evidence type="ECO:0000256" key="3">
    <source>
        <dbReference type="ARBA" id="ARBA00022448"/>
    </source>
</evidence>
<evidence type="ECO:0000256" key="11">
    <source>
        <dbReference type="SAM" id="SignalP"/>
    </source>
</evidence>
<gene>
    <name evidence="13" type="ORF">GCM10007895_05250</name>
</gene>
<dbReference type="InterPro" id="IPR001702">
    <property type="entry name" value="Porin_Gram-ve"/>
</dbReference>
<dbReference type="PANTHER" id="PTHR34501:SF9">
    <property type="entry name" value="MAJOR OUTER MEMBRANE PROTEIN P.IA"/>
    <property type="match status" value="1"/>
</dbReference>
<sequence length="320" mass="34696">MKLANKLLLSSLVAAAFSAQAADPVTVYGKLNVTVQNNNVQGENSATIQSNASRLGVKGDFEISSGLEAFYTIEYEVDTGSSAKENFKARNQFVGLRGGFGSVMLGRNDTMLKKSQGKVDQFNDIAGDLKNLFKGEVRAEQTVTYMTPEFSGLSAGVTWVGENSNKQIDAVKGETVNGFSAAVMYGDSGLKKTPIYAGLAYDNTVQGYDIVRGTVHGKIAGFKLGGMYQQQEQNDSLNDDGSVKKNQSDKGYLLSAAYGIDKVTLKAQYQDMERKGKAASVGADYKLAKPTKLFAFYTQRDLEEATKKDNYFGIGLEHKF</sequence>
<keyword evidence="14" id="KW-1185">Reference proteome</keyword>
<evidence type="ECO:0000256" key="6">
    <source>
        <dbReference type="ARBA" id="ARBA00022729"/>
    </source>
</evidence>
<dbReference type="CDD" id="cd00342">
    <property type="entry name" value="gram_neg_porins"/>
    <property type="match status" value="1"/>
</dbReference>
<dbReference type="GO" id="GO:0009279">
    <property type="term" value="C:cell outer membrane"/>
    <property type="evidence" value="ECO:0007669"/>
    <property type="project" value="UniProtKB-SubCell"/>
</dbReference>
<evidence type="ECO:0000256" key="2">
    <source>
        <dbReference type="ARBA" id="ARBA00011233"/>
    </source>
</evidence>
<dbReference type="RefSeq" id="WP_211286855.1">
    <property type="nucleotide sequence ID" value="NZ_BSNC01000001.1"/>
</dbReference>
<evidence type="ECO:0000256" key="9">
    <source>
        <dbReference type="ARBA" id="ARBA00023136"/>
    </source>
</evidence>
<keyword evidence="3" id="KW-0813">Transport</keyword>
<comment type="subcellular location">
    <subcellularLocation>
        <location evidence="1">Cell outer membrane</location>
        <topology evidence="1">Multi-pass membrane protein</topology>
    </subcellularLocation>
</comment>
<dbReference type="InterPro" id="IPR002299">
    <property type="entry name" value="Porin_Neis"/>
</dbReference>
<accession>A0AA37RUT4</accession>
<evidence type="ECO:0000256" key="5">
    <source>
        <dbReference type="ARBA" id="ARBA00022692"/>
    </source>
</evidence>
<dbReference type="GO" id="GO:0046930">
    <property type="term" value="C:pore complex"/>
    <property type="evidence" value="ECO:0007669"/>
    <property type="project" value="UniProtKB-KW"/>
</dbReference>
<comment type="caution">
    <text evidence="13">The sequence shown here is derived from an EMBL/GenBank/DDBJ whole genome shotgun (WGS) entry which is preliminary data.</text>
</comment>
<evidence type="ECO:0000256" key="1">
    <source>
        <dbReference type="ARBA" id="ARBA00004571"/>
    </source>
</evidence>
<feature type="domain" description="Porin" evidence="12">
    <location>
        <begin position="10"/>
        <end position="301"/>
    </location>
</feature>
<name>A0AA37RUT4_9GAMM</name>
<dbReference type="SUPFAM" id="SSF56935">
    <property type="entry name" value="Porins"/>
    <property type="match status" value="1"/>
</dbReference>
<dbReference type="Gene3D" id="2.40.160.10">
    <property type="entry name" value="Porin"/>
    <property type="match status" value="1"/>
</dbReference>
<comment type="subunit">
    <text evidence="2">Homotrimer.</text>
</comment>
<feature type="chain" id="PRO_5041281465" evidence="11">
    <location>
        <begin position="22"/>
        <end position="320"/>
    </location>
</feature>
<keyword evidence="5" id="KW-0812">Transmembrane</keyword>
<dbReference type="PRINTS" id="PR00184">
    <property type="entry name" value="NEISSPPORIN"/>
</dbReference>
<dbReference type="Proteomes" id="UP001161422">
    <property type="component" value="Unassembled WGS sequence"/>
</dbReference>
<evidence type="ECO:0000259" key="12">
    <source>
        <dbReference type="Pfam" id="PF13609"/>
    </source>
</evidence>
<dbReference type="Pfam" id="PF13609">
    <property type="entry name" value="Porin_4"/>
    <property type="match status" value="1"/>
</dbReference>